<dbReference type="Proteomes" id="UP000663836">
    <property type="component" value="Unassembled WGS sequence"/>
</dbReference>
<protein>
    <recommendedName>
        <fullName evidence="1">Helix-turn-helix domain-containing protein</fullName>
    </recommendedName>
</protein>
<dbReference type="Proteomes" id="UP000663864">
    <property type="component" value="Unassembled WGS sequence"/>
</dbReference>
<evidence type="ECO:0000313" key="4">
    <source>
        <dbReference type="EMBL" id="CAF4198324.1"/>
    </source>
</evidence>
<evidence type="ECO:0000313" key="3">
    <source>
        <dbReference type="EMBL" id="CAF1514279.1"/>
    </source>
</evidence>
<dbReference type="AlphaFoldDB" id="A0A815UI86"/>
<dbReference type="OrthoDB" id="10055726at2759"/>
<dbReference type="Proteomes" id="UP000663882">
    <property type="component" value="Unassembled WGS sequence"/>
</dbReference>
<organism evidence="3 5">
    <name type="scientific">Rotaria sordida</name>
    <dbReference type="NCBI Taxonomy" id="392033"/>
    <lineage>
        <taxon>Eukaryota</taxon>
        <taxon>Metazoa</taxon>
        <taxon>Spiralia</taxon>
        <taxon>Gnathifera</taxon>
        <taxon>Rotifera</taxon>
        <taxon>Eurotatoria</taxon>
        <taxon>Bdelloidea</taxon>
        <taxon>Philodinida</taxon>
        <taxon>Philodinidae</taxon>
        <taxon>Rotaria</taxon>
    </lineage>
</organism>
<dbReference type="EMBL" id="CAJNOO010008982">
    <property type="protein sequence ID" value="CAF1487934.1"/>
    <property type="molecule type" value="Genomic_DNA"/>
</dbReference>
<comment type="caution">
    <text evidence="3">The sequence shown here is derived from an EMBL/GenBank/DDBJ whole genome shotgun (WGS) entry which is preliminary data.</text>
</comment>
<gene>
    <name evidence="4" type="ORF">JBS370_LOCUS36392</name>
    <name evidence="2" type="ORF">RFH988_LOCUS38279</name>
    <name evidence="3" type="ORF">ZHD862_LOCUS38067</name>
</gene>
<name>A0A815UI86_9BILA</name>
<sequence>MVNCALIICSTYTLLRTEFNEIRRIDLKNDYPLSFIDTIIGIKLSQHRKKINGKLNEPITGYDKKKIYVELPFIRSSTLELKNKIIHLSNKLRPDLYIQFTKPPLLTQAFFQTKEPIVKHMQSDVVYYIKCNDCRHSYIGKMERQCIRRLYEHGASKTTDQQ</sequence>
<dbReference type="EMBL" id="CAJOBD010014267">
    <property type="protein sequence ID" value="CAF4198324.1"/>
    <property type="molecule type" value="Genomic_DNA"/>
</dbReference>
<proteinExistence type="predicted"/>
<dbReference type="EMBL" id="CAJNOT010008028">
    <property type="protein sequence ID" value="CAF1514279.1"/>
    <property type="molecule type" value="Genomic_DNA"/>
</dbReference>
<feature type="domain" description="Helix-turn-helix" evidence="1">
    <location>
        <begin position="1"/>
        <end position="40"/>
    </location>
</feature>
<accession>A0A815UI86</accession>
<dbReference type="InterPro" id="IPR058912">
    <property type="entry name" value="HTH_animal"/>
</dbReference>
<reference evidence="3" key="1">
    <citation type="submission" date="2021-02" db="EMBL/GenBank/DDBJ databases">
        <authorList>
            <person name="Nowell W R."/>
        </authorList>
    </citation>
    <scope>NUCLEOTIDE SEQUENCE</scope>
</reference>
<evidence type="ECO:0000313" key="2">
    <source>
        <dbReference type="EMBL" id="CAF1487934.1"/>
    </source>
</evidence>
<dbReference type="Pfam" id="PF26215">
    <property type="entry name" value="HTH_animal"/>
    <property type="match status" value="1"/>
</dbReference>
<evidence type="ECO:0000259" key="1">
    <source>
        <dbReference type="Pfam" id="PF26215"/>
    </source>
</evidence>
<evidence type="ECO:0000313" key="5">
    <source>
        <dbReference type="Proteomes" id="UP000663864"/>
    </source>
</evidence>